<comment type="caution">
    <text evidence="2">The sequence shown here is derived from an EMBL/GenBank/DDBJ whole genome shotgun (WGS) entry which is preliminary data.</text>
</comment>
<keyword evidence="3" id="KW-1185">Reference proteome</keyword>
<reference evidence="2 3" key="1">
    <citation type="journal article" date="2018" name="J. Allergy Clin. Immunol.">
        <title>High-quality assembly of Dermatophagoides pteronyssinus genome and transcriptome reveals a wide range of novel allergens.</title>
        <authorList>
            <person name="Liu X.Y."/>
            <person name="Yang K.Y."/>
            <person name="Wang M.Q."/>
            <person name="Kwok J.S."/>
            <person name="Zeng X."/>
            <person name="Yang Z."/>
            <person name="Xiao X.J."/>
            <person name="Lau C.P."/>
            <person name="Li Y."/>
            <person name="Huang Z.M."/>
            <person name="Ba J.G."/>
            <person name="Yim A.K."/>
            <person name="Ouyang C.Y."/>
            <person name="Ngai S.M."/>
            <person name="Chan T.F."/>
            <person name="Leung E.L."/>
            <person name="Liu L."/>
            <person name="Liu Z.G."/>
            <person name="Tsui S.K."/>
        </authorList>
    </citation>
    <scope>NUCLEOTIDE SEQUENCE [LARGE SCALE GENOMIC DNA]</scope>
    <source>
        <strain evidence="2">Derp</strain>
    </source>
</reference>
<feature type="transmembrane region" description="Helical" evidence="1">
    <location>
        <begin position="92"/>
        <end position="112"/>
    </location>
</feature>
<proteinExistence type="predicted"/>
<protein>
    <submittedName>
        <fullName evidence="2">Uncharacterized protein</fullName>
    </submittedName>
</protein>
<reference evidence="2 3" key="2">
    <citation type="journal article" date="2022" name="Mol. Biol. Evol.">
        <title>Comparative Genomics Reveals Insights into the Divergent Evolution of Astigmatic Mites and Household Pest Adaptations.</title>
        <authorList>
            <person name="Xiong Q."/>
            <person name="Wan A.T."/>
            <person name="Liu X."/>
            <person name="Fung C.S."/>
            <person name="Xiao X."/>
            <person name="Malainual N."/>
            <person name="Hou J."/>
            <person name="Wang L."/>
            <person name="Wang M."/>
            <person name="Yang K.Y."/>
            <person name="Cui Y."/>
            <person name="Leung E.L."/>
            <person name="Nong W."/>
            <person name="Shin S.K."/>
            <person name="Au S.W."/>
            <person name="Jeong K.Y."/>
            <person name="Chew F.T."/>
            <person name="Hui J.H."/>
            <person name="Leung T.F."/>
            <person name="Tungtrongchitr A."/>
            <person name="Zhong N."/>
            <person name="Liu Z."/>
            <person name="Tsui S.K."/>
        </authorList>
    </citation>
    <scope>NUCLEOTIDE SEQUENCE [LARGE SCALE GENOMIC DNA]</scope>
    <source>
        <tissue evidence="2">Whole mite body</tissue>
    </source>
</reference>
<name>A0ABQ8JKS6_DERPT</name>
<dbReference type="EMBL" id="NJHN03000032">
    <property type="protein sequence ID" value="KAH9423219.1"/>
    <property type="molecule type" value="Genomic_DNA"/>
</dbReference>
<keyword evidence="1" id="KW-1133">Transmembrane helix</keyword>
<gene>
    <name evidence="2" type="ORF">DERP_003496</name>
</gene>
<organism evidence="2 3">
    <name type="scientific">Dermatophagoides pteronyssinus</name>
    <name type="common">European house dust mite</name>
    <dbReference type="NCBI Taxonomy" id="6956"/>
    <lineage>
        <taxon>Eukaryota</taxon>
        <taxon>Metazoa</taxon>
        <taxon>Ecdysozoa</taxon>
        <taxon>Arthropoda</taxon>
        <taxon>Chelicerata</taxon>
        <taxon>Arachnida</taxon>
        <taxon>Acari</taxon>
        <taxon>Acariformes</taxon>
        <taxon>Sarcoptiformes</taxon>
        <taxon>Astigmata</taxon>
        <taxon>Psoroptidia</taxon>
        <taxon>Analgoidea</taxon>
        <taxon>Pyroglyphidae</taxon>
        <taxon>Dermatophagoidinae</taxon>
        <taxon>Dermatophagoides</taxon>
    </lineage>
</organism>
<keyword evidence="1" id="KW-0812">Transmembrane</keyword>
<evidence type="ECO:0000313" key="2">
    <source>
        <dbReference type="EMBL" id="KAH9423219.1"/>
    </source>
</evidence>
<dbReference type="Proteomes" id="UP000887458">
    <property type="component" value="Unassembled WGS sequence"/>
</dbReference>
<sequence length="354" mass="40049">MWRMRELMGNKQRRIIKDATITVPTTATINNNVSCSHQKNSVTIQSSSLRPSFSTTTTAKIATSKSATTTKNATSTAKNATIKNSSIEYNNYYSNIGSYIFYYKIFIVIFLLSKSSFTASPIASMSSNVKIVSNFSTTTTTNTTKSATSIIKNIDHPNPNPNHHRHRRSIVTKLDTIPEQFIILALLPAENAPLITRALRDGQSKWEISTHKSDYWFNDNDNDKNQTVMATNIQQLRASDLQLTIYSEPIENDTERILQSTCEWIKIHKPAIILSLLDNYRSFYTSLIAEHFQIPFISMTQNYQNEINQILTTTKTTKTTKATTTTKSTTTTTKLDEKGSIDRNQSIDRFWLVG</sequence>
<keyword evidence="1" id="KW-0472">Membrane</keyword>
<evidence type="ECO:0000313" key="3">
    <source>
        <dbReference type="Proteomes" id="UP000887458"/>
    </source>
</evidence>
<evidence type="ECO:0000256" key="1">
    <source>
        <dbReference type="SAM" id="Phobius"/>
    </source>
</evidence>
<accession>A0ABQ8JKS6</accession>